<sequence>MSKFKPFHEFQKPLMGFTPETFLDYIETVIPKDHLCRLVKEVVFSLDTEAIEANYSFLGQRTYHPKLLLSVLFYGYATGMRSSRKLAERCLSDHFYIYLMQCYTPDHRTISDFRKNNLKAIEKYFVDIVRIFSTLGYTSVGKIYLDGTKIKGNASAKRTKDREGFEKWLAEIEAEIATVLKEAETIDKQEDDTCKGDPEQAALQKKLSDRTYLKAKIEEALEIMKEESREKINLTDRDANHMKPGGSKDIRPGYNCQAVVTESGIIVAGEAVTEANDRNQLKPMIEQTEVNMQEKVKEVAADCGYGSYANYEYLEQREIDGYVPDSNFQQYKSGEYEKEENRYHYSNFKYDSTTDSYLCPEGKRLTYWKTRTNKTESRQWNHKVYKGRECGACQKRSLCTKAKARELLIDIREPLLQKMREKLVSDTGKRKYFMRQYIIEPVFGHLKFNVGYRNFLLRGLEKVRAEFKLMCIGWNLKKMLKLGIKPVKI</sequence>
<feature type="domain" description="Transposase DDE" evidence="2">
    <location>
        <begin position="358"/>
        <end position="480"/>
    </location>
</feature>
<name>A0A6G7GJE2_KUEST</name>
<dbReference type="AlphaFoldDB" id="A0A6G7GJE2"/>
<dbReference type="InterPro" id="IPR025668">
    <property type="entry name" value="Tnp_DDE_dom"/>
</dbReference>
<dbReference type="Proteomes" id="UP000501926">
    <property type="component" value="Chromosome"/>
</dbReference>
<dbReference type="RefSeq" id="WP_164994294.1">
    <property type="nucleotide sequence ID" value="NZ_CP049055.1"/>
</dbReference>
<evidence type="ECO:0000313" key="3">
    <source>
        <dbReference type="EMBL" id="QII09439.1"/>
    </source>
</evidence>
<organism evidence="3 4">
    <name type="scientific">Kuenenia stuttgartiensis</name>
    <dbReference type="NCBI Taxonomy" id="174633"/>
    <lineage>
        <taxon>Bacteria</taxon>
        <taxon>Pseudomonadati</taxon>
        <taxon>Planctomycetota</taxon>
        <taxon>Candidatus Brocadiia</taxon>
        <taxon>Candidatus Brocadiales</taxon>
        <taxon>Candidatus Brocadiaceae</taxon>
        <taxon>Candidatus Kuenenia</taxon>
    </lineage>
</organism>
<dbReference type="InterPro" id="IPR008490">
    <property type="entry name" value="Transposase_InsH_N"/>
</dbReference>
<dbReference type="EMBL" id="CP049055">
    <property type="protein sequence ID" value="QII09439.1"/>
    <property type="molecule type" value="Genomic_DNA"/>
</dbReference>
<reference evidence="3 4" key="1">
    <citation type="submission" date="2020-02" db="EMBL/GenBank/DDBJ databases">
        <title>Newly sequenced genome of strain CSTR1 showed variability in Candidatus Kuenenia stuttgartiensis genomes.</title>
        <authorList>
            <person name="Ding C."/>
            <person name="Adrian L."/>
        </authorList>
    </citation>
    <scope>NUCLEOTIDE SEQUENCE [LARGE SCALE GENOMIC DNA]</scope>
    <source>
        <strain evidence="3 4">CSTR1</strain>
    </source>
</reference>
<evidence type="ECO:0000313" key="4">
    <source>
        <dbReference type="Proteomes" id="UP000501926"/>
    </source>
</evidence>
<dbReference type="Pfam" id="PF05598">
    <property type="entry name" value="DUF772"/>
    <property type="match status" value="1"/>
</dbReference>
<protein>
    <submittedName>
        <fullName evidence="3">Transposase</fullName>
    </submittedName>
</protein>
<accession>A0A6G7GJE2</accession>
<dbReference type="NCBIfam" id="NF033551">
    <property type="entry name" value="transpos_IS1182"/>
    <property type="match status" value="1"/>
</dbReference>
<dbReference type="Pfam" id="PF13751">
    <property type="entry name" value="DDE_Tnp_1_6"/>
    <property type="match status" value="1"/>
</dbReference>
<evidence type="ECO:0000259" key="1">
    <source>
        <dbReference type="Pfam" id="PF05598"/>
    </source>
</evidence>
<gene>
    <name evidence="3" type="primary">tpnA</name>
    <name evidence="3" type="ORF">KsCSTR_00600</name>
</gene>
<evidence type="ECO:0000259" key="2">
    <source>
        <dbReference type="Pfam" id="PF13751"/>
    </source>
</evidence>
<feature type="domain" description="Transposase InsH N-terminal" evidence="1">
    <location>
        <begin position="26"/>
        <end position="115"/>
    </location>
</feature>
<proteinExistence type="predicted"/>
<dbReference type="PANTHER" id="PTHR33408">
    <property type="entry name" value="TRANSPOSASE"/>
    <property type="match status" value="1"/>
</dbReference>
<dbReference type="PANTHER" id="PTHR33408:SF2">
    <property type="entry name" value="TRANSPOSASE DDE DOMAIN-CONTAINING PROTEIN"/>
    <property type="match status" value="1"/>
</dbReference>
<dbReference type="InterPro" id="IPR047629">
    <property type="entry name" value="IS1182_transpos"/>
</dbReference>